<reference evidence="2 3" key="1">
    <citation type="journal article" date="2007" name="Proc. Natl. Acad. Sci. U.S.A.">
        <title>The tiny eukaryote Ostreococcus provides genomic insights into the paradox of plankton speciation.</title>
        <authorList>
            <person name="Palenik B."/>
            <person name="Grimwood J."/>
            <person name="Aerts A."/>
            <person name="Rouze P."/>
            <person name="Salamov A."/>
            <person name="Putnam N."/>
            <person name="Dupont C."/>
            <person name="Jorgensen R."/>
            <person name="Derelle E."/>
            <person name="Rombauts S."/>
            <person name="Zhou K."/>
            <person name="Otillar R."/>
            <person name="Merchant S.S."/>
            <person name="Podell S."/>
            <person name="Gaasterland T."/>
            <person name="Napoli C."/>
            <person name="Gendler K."/>
            <person name="Manuell A."/>
            <person name="Tai V."/>
            <person name="Vallon O."/>
            <person name="Piganeau G."/>
            <person name="Jancek S."/>
            <person name="Heijde M."/>
            <person name="Jabbari K."/>
            <person name="Bowler C."/>
            <person name="Lohr M."/>
            <person name="Robbens S."/>
            <person name="Werner G."/>
            <person name="Dubchak I."/>
            <person name="Pazour G.J."/>
            <person name="Ren Q."/>
            <person name="Paulsen I."/>
            <person name="Delwiche C."/>
            <person name="Schmutz J."/>
            <person name="Rokhsar D."/>
            <person name="Van de Peer Y."/>
            <person name="Moreau H."/>
            <person name="Grigoriev I.V."/>
        </authorList>
    </citation>
    <scope>NUCLEOTIDE SEQUENCE [LARGE SCALE GENOMIC DNA]</scope>
    <source>
        <strain evidence="2 3">CCE9901</strain>
    </source>
</reference>
<sequence length="252" mass="28886">MRRDWWKFYRVAFFVRFSAWRALTLAFAVVSLCSEQWLEPKRPARALPGISRAGLWRVCYHFSNIDARRLDRSSITRWWREMETSFRGLGRDSRQCSTEIGEFYGDVFGGNHMSLVELTRACAVGFIFYGAMELVCEVFYFIRRRRAKAGFASTSAAVYGGFAEIACIIACVSYAVLVARVRADMPSYIAKDAFVDYLGWGYWMWLTCACAHSLSWTFVIVDWDSASKARAARRSHRAFRAQEEEALAASVP</sequence>
<evidence type="ECO:0000256" key="1">
    <source>
        <dbReference type="SAM" id="Phobius"/>
    </source>
</evidence>
<dbReference type="Proteomes" id="UP000001568">
    <property type="component" value="Chromosome 6"/>
</dbReference>
<evidence type="ECO:0000313" key="2">
    <source>
        <dbReference type="EMBL" id="ABO96861.1"/>
    </source>
</evidence>
<gene>
    <name evidence="2" type="ORF">OSTLU_32377</name>
</gene>
<name>A4RZG5_OSTLU</name>
<proteinExistence type="predicted"/>
<dbReference type="Gramene" id="ABO96861">
    <property type="protein sequence ID" value="ABO96861"/>
    <property type="gene ID" value="OSTLU_32377"/>
</dbReference>
<protein>
    <submittedName>
        <fullName evidence="2">Uncharacterized protein</fullName>
    </submittedName>
</protein>
<dbReference type="HOGENOM" id="CLU_1104264_0_0_1"/>
<dbReference type="OrthoDB" id="10537588at2759"/>
<keyword evidence="1" id="KW-1133">Transmembrane helix</keyword>
<feature type="transmembrane region" description="Helical" evidence="1">
    <location>
        <begin position="197"/>
        <end position="221"/>
    </location>
</feature>
<dbReference type="KEGG" id="olu:OSTLU_32377"/>
<keyword evidence="1" id="KW-0812">Transmembrane</keyword>
<dbReference type="EMBL" id="CP000586">
    <property type="protein sequence ID" value="ABO96861.1"/>
    <property type="molecule type" value="Genomic_DNA"/>
</dbReference>
<dbReference type="OMA" id="WWREMET"/>
<dbReference type="GeneID" id="5002603"/>
<organism evidence="2 3">
    <name type="scientific">Ostreococcus lucimarinus (strain CCE9901)</name>
    <dbReference type="NCBI Taxonomy" id="436017"/>
    <lineage>
        <taxon>Eukaryota</taxon>
        <taxon>Viridiplantae</taxon>
        <taxon>Chlorophyta</taxon>
        <taxon>Mamiellophyceae</taxon>
        <taxon>Mamiellales</taxon>
        <taxon>Bathycoccaceae</taxon>
        <taxon>Ostreococcus</taxon>
    </lineage>
</organism>
<evidence type="ECO:0000313" key="3">
    <source>
        <dbReference type="Proteomes" id="UP000001568"/>
    </source>
</evidence>
<keyword evidence="1" id="KW-0472">Membrane</keyword>
<accession>A4RZG5</accession>
<dbReference type="RefSeq" id="XP_001418568.1">
    <property type="nucleotide sequence ID" value="XM_001418531.1"/>
</dbReference>
<dbReference type="AlphaFoldDB" id="A4RZG5"/>
<keyword evidence="3" id="KW-1185">Reference proteome</keyword>
<feature type="transmembrane region" description="Helical" evidence="1">
    <location>
        <begin position="154"/>
        <end position="177"/>
    </location>
</feature>
<feature type="transmembrane region" description="Helical" evidence="1">
    <location>
        <begin position="118"/>
        <end position="142"/>
    </location>
</feature>